<dbReference type="Pfam" id="PF19919">
    <property type="entry name" value="bpX3"/>
    <property type="match status" value="1"/>
</dbReference>
<dbReference type="InterPro" id="IPR045551">
    <property type="entry name" value="bpX3"/>
</dbReference>
<dbReference type="Gene3D" id="1.25.40.10">
    <property type="entry name" value="Tetratricopeptide repeat domain"/>
    <property type="match status" value="1"/>
</dbReference>
<comment type="caution">
    <text evidence="2">The sequence shown here is derived from an EMBL/GenBank/DDBJ whole genome shotgun (WGS) entry which is preliminary data.</text>
</comment>
<accession>A0AAP2DIM6</accession>
<name>A0AAP2DIM6_9BACT</name>
<reference evidence="2 3" key="1">
    <citation type="submission" date="2021-05" db="EMBL/GenBank/DDBJ databases">
        <title>A Polyphasic approach of four new species of the genus Ohtaekwangia: Ohtaekwangia histidinii sp. nov., Ohtaekwangia cretensis sp. nov., Ohtaekwangia indiensis sp. nov., Ohtaekwangia reichenbachii sp. nov. from diverse environment.</title>
        <authorList>
            <person name="Octaviana S."/>
        </authorList>
    </citation>
    <scope>NUCLEOTIDE SEQUENCE [LARGE SCALE GENOMIC DNA]</scope>
    <source>
        <strain evidence="2 3">PWU4</strain>
    </source>
</reference>
<dbReference type="Pfam" id="PF14938">
    <property type="entry name" value="SNAP"/>
    <property type="match status" value="1"/>
</dbReference>
<dbReference type="Proteomes" id="UP001319200">
    <property type="component" value="Unassembled WGS sequence"/>
</dbReference>
<organism evidence="2 3">
    <name type="scientific">Chryseosolibacter histidini</name>
    <dbReference type="NCBI Taxonomy" id="2782349"/>
    <lineage>
        <taxon>Bacteria</taxon>
        <taxon>Pseudomonadati</taxon>
        <taxon>Bacteroidota</taxon>
        <taxon>Cytophagia</taxon>
        <taxon>Cytophagales</taxon>
        <taxon>Chryseotaleaceae</taxon>
        <taxon>Chryseosolibacter</taxon>
    </lineage>
</organism>
<dbReference type="SUPFAM" id="SSF48452">
    <property type="entry name" value="TPR-like"/>
    <property type="match status" value="1"/>
</dbReference>
<keyword evidence="3" id="KW-1185">Reference proteome</keyword>
<evidence type="ECO:0000313" key="3">
    <source>
        <dbReference type="Proteomes" id="UP001319200"/>
    </source>
</evidence>
<proteinExistence type="predicted"/>
<dbReference type="InterPro" id="IPR011990">
    <property type="entry name" value="TPR-like_helical_dom_sf"/>
</dbReference>
<evidence type="ECO:0000259" key="1">
    <source>
        <dbReference type="Pfam" id="PF19919"/>
    </source>
</evidence>
<protein>
    <recommendedName>
        <fullName evidence="1">MoxR-vWA-beta-propeller ternary system domain-containing protein</fullName>
    </recommendedName>
</protein>
<gene>
    <name evidence="2" type="ORF">KK083_03340</name>
</gene>
<evidence type="ECO:0000313" key="2">
    <source>
        <dbReference type="EMBL" id="MBT1695897.1"/>
    </source>
</evidence>
<dbReference type="RefSeq" id="WP_254160688.1">
    <property type="nucleotide sequence ID" value="NZ_JAHESF010000002.1"/>
</dbReference>
<feature type="domain" description="MoxR-vWA-beta-propeller ternary system" evidence="1">
    <location>
        <begin position="2"/>
        <end position="171"/>
    </location>
</feature>
<dbReference type="EMBL" id="JAHESF010000002">
    <property type="protein sequence ID" value="MBT1695897.1"/>
    <property type="molecule type" value="Genomic_DNA"/>
</dbReference>
<dbReference type="AlphaFoldDB" id="A0AAP2DIM6"/>
<sequence length="570" mass="65454">MELKVIPNHKNSFPLRALLIRSKSVAEWIREIQRLDLSLSDMQVHPVPDMTPNSIWGCLLIFGQSLSRDKAGRHQLCQSVTPELFIPEYSTLYPMPTNVELEKLFSSKYVVHPEFGWVELPEALSFQDVISDPVRKPVSVTKPAPATFVPMTIRGFQIHAVPPEDVLKNLEERVFPRREKLENKPLNLLEKIRLSFYRAIFRKTEDEGGKGTEKTGLGEKLQSWYQKLFKSGNGWGKIQQDFEELEKRNQKQIERLMDLLKNDPDEALKYAIPLDQEGSTRGGAHAQLDMSRRWLDFSLFSNSGGGSGSGIVNIGDRYYELQKQYNATAEELIKRGEYQKAAFVYMKLLKNHLKAAETLEAGKYYQEAATIYLKHAGNKQRAAACYEKGNMVMDAIALYQELDDHEKVGDLYMTISKRTQALTHYEKVVNNYKTRGQYVKASLVCKDKMDDLPAGQSLLMEGWRSNRDAVNCLNSYFSNIPEIGDLNKALHAIYQNEVTAQNRESFLNVIKHEYRKKNELRNAIQEMAYEIVAAQIPFNPSIVSELKDFNPDNKELLKDTLRFKLNQKNR</sequence>